<sequence length="212" mass="23904">MNNCHREVYPFLLVISLALIGLKIGIKFAIYGVSTWLVGVILPKIKGATVQIAFQIFAYLIDTQLSWIKPSKLEGRRSLKSCRGWPLSINWKDSLFSIRIFEKPFVSGWTLTGTITMDIKVDSFQIGWLLKERDVMVNCGFIPDEKCGVDEPLRQTVVPTSNVRLIYSFNRMADFLIFKGLTRYLVAESRLISDTTKLTSFTTIGSVVGIGL</sequence>
<dbReference type="EnsemblMetazoa" id="tetur13g04420.1">
    <property type="protein sequence ID" value="tetur13g04420.1"/>
    <property type="gene ID" value="tetur13g04420"/>
</dbReference>
<evidence type="ECO:0000313" key="2">
    <source>
        <dbReference type="EnsemblMetazoa" id="tetur13g04420.1"/>
    </source>
</evidence>
<name>A0A158P539_TETUR</name>
<keyword evidence="1" id="KW-1133">Transmembrane helix</keyword>
<evidence type="ECO:0000313" key="3">
    <source>
        <dbReference type="Proteomes" id="UP000015104"/>
    </source>
</evidence>
<dbReference type="EMBL" id="CAEY01000176">
    <property type="status" value="NOT_ANNOTATED_CDS"/>
    <property type="molecule type" value="Genomic_DNA"/>
</dbReference>
<feature type="transmembrane region" description="Helical" evidence="1">
    <location>
        <begin position="12"/>
        <end position="42"/>
    </location>
</feature>
<organism evidence="2 3">
    <name type="scientific">Tetranychus urticae</name>
    <name type="common">Two-spotted spider mite</name>
    <dbReference type="NCBI Taxonomy" id="32264"/>
    <lineage>
        <taxon>Eukaryota</taxon>
        <taxon>Metazoa</taxon>
        <taxon>Ecdysozoa</taxon>
        <taxon>Arthropoda</taxon>
        <taxon>Chelicerata</taxon>
        <taxon>Arachnida</taxon>
        <taxon>Acari</taxon>
        <taxon>Acariformes</taxon>
        <taxon>Trombidiformes</taxon>
        <taxon>Prostigmata</taxon>
        <taxon>Eleutherengona</taxon>
        <taxon>Raphignathae</taxon>
        <taxon>Tetranychoidea</taxon>
        <taxon>Tetranychidae</taxon>
        <taxon>Tetranychus</taxon>
    </lineage>
</organism>
<keyword evidence="1" id="KW-0812">Transmembrane</keyword>
<reference evidence="2" key="2">
    <citation type="submission" date="2016-04" db="UniProtKB">
        <authorList>
            <consortium name="EnsemblMetazoa"/>
        </authorList>
    </citation>
    <scope>IDENTIFICATION</scope>
</reference>
<evidence type="ECO:0000256" key="1">
    <source>
        <dbReference type="SAM" id="Phobius"/>
    </source>
</evidence>
<keyword evidence="1" id="KW-0472">Membrane</keyword>
<dbReference type="AlphaFoldDB" id="A0A158P539"/>
<dbReference type="Proteomes" id="UP000015104">
    <property type="component" value="Unassembled WGS sequence"/>
</dbReference>
<keyword evidence="3" id="KW-1185">Reference proteome</keyword>
<accession>A0A158P539</accession>
<protein>
    <submittedName>
        <fullName evidence="2">Uncharacterized protein</fullName>
    </submittedName>
</protein>
<proteinExistence type="predicted"/>
<reference evidence="3" key="1">
    <citation type="submission" date="2011-08" db="EMBL/GenBank/DDBJ databases">
        <authorList>
            <person name="Rombauts S."/>
        </authorList>
    </citation>
    <scope>NUCLEOTIDE SEQUENCE</scope>
    <source>
        <strain evidence="3">London</strain>
    </source>
</reference>